<name>A0AAD5YKJ6_9APHY</name>
<accession>A0AAD5YKJ6</accession>
<proteinExistence type="predicted"/>
<protein>
    <submittedName>
        <fullName evidence="1">Uncharacterized protein</fullName>
    </submittedName>
</protein>
<evidence type="ECO:0000313" key="2">
    <source>
        <dbReference type="Proteomes" id="UP001212997"/>
    </source>
</evidence>
<dbReference type="EMBL" id="JANAWD010000101">
    <property type="protein sequence ID" value="KAJ3487127.1"/>
    <property type="molecule type" value="Genomic_DNA"/>
</dbReference>
<keyword evidence="2" id="KW-1185">Reference proteome</keyword>
<reference evidence="1" key="1">
    <citation type="submission" date="2022-07" db="EMBL/GenBank/DDBJ databases">
        <title>Genome Sequence of Physisporinus lineatus.</title>
        <authorList>
            <person name="Buettner E."/>
        </authorList>
    </citation>
    <scope>NUCLEOTIDE SEQUENCE</scope>
    <source>
        <strain evidence="1">VT162</strain>
    </source>
</reference>
<organism evidence="1 2">
    <name type="scientific">Meripilus lineatus</name>
    <dbReference type="NCBI Taxonomy" id="2056292"/>
    <lineage>
        <taxon>Eukaryota</taxon>
        <taxon>Fungi</taxon>
        <taxon>Dikarya</taxon>
        <taxon>Basidiomycota</taxon>
        <taxon>Agaricomycotina</taxon>
        <taxon>Agaricomycetes</taxon>
        <taxon>Polyporales</taxon>
        <taxon>Meripilaceae</taxon>
        <taxon>Meripilus</taxon>
    </lineage>
</organism>
<comment type="caution">
    <text evidence="1">The sequence shown here is derived from an EMBL/GenBank/DDBJ whole genome shotgun (WGS) entry which is preliminary data.</text>
</comment>
<gene>
    <name evidence="1" type="ORF">NLI96_g3765</name>
</gene>
<dbReference type="AlphaFoldDB" id="A0AAD5YKJ6"/>
<dbReference type="Proteomes" id="UP001212997">
    <property type="component" value="Unassembled WGS sequence"/>
</dbReference>
<evidence type="ECO:0000313" key="1">
    <source>
        <dbReference type="EMBL" id="KAJ3487127.1"/>
    </source>
</evidence>
<sequence>MLPLLRKVATRAIRSTLADSTDFLTAEEDPILSVNVDELRELLPPLPEIPWARVVDLCSKTVTPVYTAVQKTFCDDMDHVAQLLVDLDPPSFDEPEPRRDVRANFYRVTVRPTRDDSLSPHIIRKPCASKAEIFILGMDLDLTFS</sequence>